<dbReference type="PANTHER" id="PTHR28208">
    <property type="entry name" value="PHOSPHATIDATE PHOSPHATASE APP1"/>
    <property type="match status" value="1"/>
</dbReference>
<dbReference type="GO" id="GO:0008195">
    <property type="term" value="F:phosphatidate phosphatase activity"/>
    <property type="evidence" value="ECO:0007669"/>
    <property type="project" value="InterPro"/>
</dbReference>
<name>A0A9N9P5Z1_9GLOM</name>
<keyword evidence="4" id="KW-1185">Reference proteome</keyword>
<organism evidence="3 4">
    <name type="scientific">Dentiscutata erythropus</name>
    <dbReference type="NCBI Taxonomy" id="1348616"/>
    <lineage>
        <taxon>Eukaryota</taxon>
        <taxon>Fungi</taxon>
        <taxon>Fungi incertae sedis</taxon>
        <taxon>Mucoromycota</taxon>
        <taxon>Glomeromycotina</taxon>
        <taxon>Glomeromycetes</taxon>
        <taxon>Diversisporales</taxon>
        <taxon>Gigasporaceae</taxon>
        <taxon>Dentiscutata</taxon>
    </lineage>
</organism>
<dbReference type="InterPro" id="IPR052935">
    <property type="entry name" value="Mg2+_PAP"/>
</dbReference>
<dbReference type="EMBL" id="CAJVPY010028582">
    <property type="protein sequence ID" value="CAG8792904.1"/>
    <property type="molecule type" value="Genomic_DNA"/>
</dbReference>
<dbReference type="GO" id="GO:0030479">
    <property type="term" value="C:actin cortical patch"/>
    <property type="evidence" value="ECO:0007669"/>
    <property type="project" value="TreeGrafter"/>
</dbReference>
<dbReference type="InterPro" id="IPR019236">
    <property type="entry name" value="APP1_cat"/>
</dbReference>
<dbReference type="PANTHER" id="PTHR28208:SF1">
    <property type="entry name" value="FILAMENT ORGANIZATION PROTEIN APP1-LIKE, PUTATIVE (AFU_ORTHOLOGUE AFUA_1G06650)-RELATED"/>
    <property type="match status" value="1"/>
</dbReference>
<evidence type="ECO:0000259" key="2">
    <source>
        <dbReference type="Pfam" id="PF09949"/>
    </source>
</evidence>
<gene>
    <name evidence="3" type="ORF">DERYTH_LOCUS21786</name>
</gene>
<evidence type="ECO:0000313" key="4">
    <source>
        <dbReference type="Proteomes" id="UP000789405"/>
    </source>
</evidence>
<protein>
    <submittedName>
        <fullName evidence="3">23236_t:CDS:1</fullName>
    </submittedName>
</protein>
<feature type="non-terminal residue" evidence="3">
    <location>
        <position position="619"/>
    </location>
</feature>
<dbReference type="Pfam" id="PF09949">
    <property type="entry name" value="APP1_cat"/>
    <property type="match status" value="1"/>
</dbReference>
<accession>A0A9N9P5Z1</accession>
<feature type="domain" description="Phosphatidate phosphatase APP1 catalytic" evidence="2">
    <location>
        <begin position="319"/>
        <end position="468"/>
    </location>
</feature>
<sequence>MVVTRKAYDCLNTYKNASNIIRTLNYRFPLSKQVKFIKTTTMSADKTDDMNVEIVKEDTGLEEEQEQHCLLFPTYATKHSLGSYIFIFVENNSIAYKNGVGGAGPNSQHREDSSKPARLTDDWNIRIRGWAFSSPKKSRSRDLFIGLASRIAGIKQADARYELLKDRTTLFWATNIDKEEFMVKVVGLTNSDKMTIEGDPSDPQKTPEKVLNTVNEKIKEQIKHPESEKSFMVFKPHTGNFSGDLSIKRDIINKWIREESPKDNSLVGGIIGLFVGKDPKEEKNPVKLIKIEARRHNKPDALAIPTYSIVNLVEPEGYSVISDIDDTIKLTEILDGARTVFSNTFLNDCKAVDKIPDLYHKWYNAGAAIHYVSNSPWQLFPMLRTFFDTFNFPPGSAHLKFYDGLFKSAREQKQHPMESKFVYIRELLRDFPQRKFILVGDTGEYDPEIYSTIYRENPTRILRIFIRDVTTEHIKDEPAQSPHLSYAQTFTSTYKYIKDYYKSPEGKAEYESSEGKDENENEPHKPKRQNSLSSRFMNRLHVDMSSIYTSLSSSAHPDHRHELPADVQNEQTEQKRTPLEMFHERIEKLKKGIPDGIFTTFVDPDELENDPTIKNALKY</sequence>
<feature type="compositionally biased region" description="Basic and acidic residues" evidence="1">
    <location>
        <begin position="507"/>
        <end position="524"/>
    </location>
</feature>
<proteinExistence type="predicted"/>
<dbReference type="AlphaFoldDB" id="A0A9N9P5Z1"/>
<dbReference type="Proteomes" id="UP000789405">
    <property type="component" value="Unassembled WGS sequence"/>
</dbReference>
<reference evidence="3" key="1">
    <citation type="submission" date="2021-06" db="EMBL/GenBank/DDBJ databases">
        <authorList>
            <person name="Kallberg Y."/>
            <person name="Tangrot J."/>
            <person name="Rosling A."/>
        </authorList>
    </citation>
    <scope>NUCLEOTIDE SEQUENCE</scope>
    <source>
        <strain evidence="3">MA453B</strain>
    </source>
</reference>
<dbReference type="OrthoDB" id="2117591at2759"/>
<feature type="region of interest" description="Disordered" evidence="1">
    <location>
        <begin position="507"/>
        <end position="534"/>
    </location>
</feature>
<evidence type="ECO:0000313" key="3">
    <source>
        <dbReference type="EMBL" id="CAG8792904.1"/>
    </source>
</evidence>
<evidence type="ECO:0000256" key="1">
    <source>
        <dbReference type="SAM" id="MobiDB-lite"/>
    </source>
</evidence>
<comment type="caution">
    <text evidence="3">The sequence shown here is derived from an EMBL/GenBank/DDBJ whole genome shotgun (WGS) entry which is preliminary data.</text>
</comment>
<feature type="region of interest" description="Disordered" evidence="1">
    <location>
        <begin position="551"/>
        <end position="574"/>
    </location>
</feature>